<evidence type="ECO:0000256" key="1">
    <source>
        <dbReference type="ARBA" id="ARBA00004429"/>
    </source>
</evidence>
<reference evidence="13 16" key="2">
    <citation type="submission" date="2018-06" db="EMBL/GenBank/DDBJ databases">
        <authorList>
            <consortium name="Pathogen Informatics"/>
            <person name="Doyle S."/>
        </authorList>
    </citation>
    <scope>NUCLEOTIDE SEQUENCE [LARGE SCALE GENOMIC DNA]</scope>
    <source>
        <strain evidence="13 16">NCTC13156</strain>
    </source>
</reference>
<dbReference type="Proteomes" id="UP000037997">
    <property type="component" value="Unassembled WGS sequence"/>
</dbReference>
<feature type="transmembrane region" description="Helical" evidence="9">
    <location>
        <begin position="32"/>
        <end position="50"/>
    </location>
</feature>
<dbReference type="EMBL" id="JNOC01000016">
    <property type="protein sequence ID" value="KPH56370.1"/>
    <property type="molecule type" value="Genomic_DNA"/>
</dbReference>
<dbReference type="Proteomes" id="UP000255269">
    <property type="component" value="Unassembled WGS sequence"/>
</dbReference>
<accession>A0A0N1E4N7</accession>
<name>A0A0N1E4N7_9HELI</name>
<dbReference type="RefSeq" id="WP_005020869.1">
    <property type="nucleotide sequence ID" value="NZ_CABKNZ010000044.1"/>
</dbReference>
<keyword evidence="5 9" id="KW-0812">Transmembrane</keyword>
<feature type="domain" description="MotA/TolQ/ExbB proton channel" evidence="10">
    <location>
        <begin position="99"/>
        <end position="214"/>
    </location>
</feature>
<evidence type="ECO:0000256" key="5">
    <source>
        <dbReference type="ARBA" id="ARBA00022692"/>
    </source>
</evidence>
<evidence type="ECO:0000313" key="16">
    <source>
        <dbReference type="Proteomes" id="UP000255269"/>
    </source>
</evidence>
<feature type="transmembrane region" description="Helical" evidence="9">
    <location>
        <begin position="148"/>
        <end position="171"/>
    </location>
</feature>
<dbReference type="GO" id="GO:0005886">
    <property type="term" value="C:plasma membrane"/>
    <property type="evidence" value="ECO:0007669"/>
    <property type="project" value="UniProtKB-SubCell"/>
</dbReference>
<dbReference type="InterPro" id="IPR002898">
    <property type="entry name" value="MotA_ExbB_proton_chnl"/>
</dbReference>
<keyword evidence="12" id="KW-0969">Cilium</keyword>
<dbReference type="PANTHER" id="PTHR30433">
    <property type="entry name" value="CHEMOTAXIS PROTEIN MOTA"/>
    <property type="match status" value="1"/>
</dbReference>
<keyword evidence="4" id="KW-1003">Cell membrane</keyword>
<evidence type="ECO:0000256" key="9">
    <source>
        <dbReference type="SAM" id="Phobius"/>
    </source>
</evidence>
<dbReference type="STRING" id="35818.HPU229336_07635"/>
<gene>
    <name evidence="13" type="primary">motA</name>
    <name evidence="12" type="ORF">HPU229334_02955</name>
    <name evidence="11" type="ORF">HPU229336_07635</name>
    <name evidence="13" type="ORF">NCTC13156_00659</name>
</gene>
<evidence type="ECO:0000256" key="4">
    <source>
        <dbReference type="ARBA" id="ARBA00022475"/>
    </source>
</evidence>
<sequence>MDLGTVIGMSLSFILIGSAMMLGVGIGPYIDIPSVMITIGGSITSLLIAFKLENMKKFFTYFAIAFKPQTFDVPALIKKLVDYSTQARRDGILSLEQQSNQEENEFLKRGLNMAIDGAEPDSIRDLLETDMDRTLERHKSNASIFDTWAAYAGAYGMLGTLIGLVAMLLNMSDPGSIGPAMAVALITTLYGSFIGNVVGSPIANILNVRANDEALVKLMIIEGIMSIQAGDNPRALEAKLLTFLPPSQRVSQFE</sequence>
<comment type="similarity">
    <text evidence="2">Belongs to the MotA family.</text>
</comment>
<dbReference type="PROSITE" id="PS01307">
    <property type="entry name" value="MOTA"/>
    <property type="match status" value="1"/>
</dbReference>
<dbReference type="GO" id="GO:0071978">
    <property type="term" value="P:bacterial-type flagellum-dependent swarming motility"/>
    <property type="evidence" value="ECO:0007669"/>
    <property type="project" value="InterPro"/>
</dbReference>
<dbReference type="InterPro" id="IPR047055">
    <property type="entry name" value="MotA-like"/>
</dbReference>
<organism evidence="12 15">
    <name type="scientific">Helicobacter pullorum</name>
    <dbReference type="NCBI Taxonomy" id="35818"/>
    <lineage>
        <taxon>Bacteria</taxon>
        <taxon>Pseudomonadati</taxon>
        <taxon>Campylobacterota</taxon>
        <taxon>Epsilonproteobacteria</taxon>
        <taxon>Campylobacterales</taxon>
        <taxon>Helicobacteraceae</taxon>
        <taxon>Helicobacter</taxon>
    </lineage>
</organism>
<evidence type="ECO:0000313" key="14">
    <source>
        <dbReference type="Proteomes" id="UP000037800"/>
    </source>
</evidence>
<keyword evidence="7 9" id="KW-1133">Transmembrane helix</keyword>
<dbReference type="InterPro" id="IPR000540">
    <property type="entry name" value="Flag_MotA_CS"/>
</dbReference>
<evidence type="ECO:0000256" key="6">
    <source>
        <dbReference type="ARBA" id="ARBA00022779"/>
    </source>
</evidence>
<proteinExistence type="inferred from homology"/>
<dbReference type="Proteomes" id="UP000037800">
    <property type="component" value="Unassembled WGS sequence"/>
</dbReference>
<evidence type="ECO:0000313" key="11">
    <source>
        <dbReference type="EMBL" id="KPH51263.1"/>
    </source>
</evidence>
<dbReference type="EMBL" id="UGJF01000001">
    <property type="protein sequence ID" value="STQ87838.1"/>
    <property type="molecule type" value="Genomic_DNA"/>
</dbReference>
<keyword evidence="12" id="KW-0966">Cell projection</keyword>
<dbReference type="OrthoDB" id="9806929at2"/>
<keyword evidence="3" id="KW-0813">Transport</keyword>
<keyword evidence="8 9" id="KW-0472">Membrane</keyword>
<dbReference type="EMBL" id="JNUR01000006">
    <property type="protein sequence ID" value="KPH51263.1"/>
    <property type="molecule type" value="Genomic_DNA"/>
</dbReference>
<evidence type="ECO:0000313" key="13">
    <source>
        <dbReference type="EMBL" id="STQ87838.1"/>
    </source>
</evidence>
<comment type="subcellular location">
    <subcellularLocation>
        <location evidence="1">Cell inner membrane</location>
        <topology evidence="1">Multi-pass membrane protein</topology>
    </subcellularLocation>
</comment>
<reference evidence="14 15" key="1">
    <citation type="submission" date="2014-06" db="EMBL/GenBank/DDBJ databases">
        <title>Helicobacter pullorum isolates in fresh chicken meat - phenotypic and genotypic features.</title>
        <authorList>
            <person name="Borges V."/>
            <person name="Santos A."/>
            <person name="Correia C.B."/>
            <person name="Saraiva M."/>
            <person name="Menard A."/>
            <person name="Vieira L."/>
            <person name="Sampaio D.A."/>
            <person name="Gomes J.P."/>
            <person name="Oleastro M."/>
        </authorList>
    </citation>
    <scope>NUCLEOTIDE SEQUENCE [LARGE SCALE GENOMIC DNA]</scope>
    <source>
        <strain evidence="12 15">229334/12</strain>
        <strain evidence="11 14">229336/12</strain>
    </source>
</reference>
<dbReference type="PATRIC" id="fig|35818.10.peg.1503"/>
<evidence type="ECO:0000256" key="3">
    <source>
        <dbReference type="ARBA" id="ARBA00022448"/>
    </source>
</evidence>
<evidence type="ECO:0000259" key="10">
    <source>
        <dbReference type="Pfam" id="PF01618"/>
    </source>
</evidence>
<evidence type="ECO:0000256" key="7">
    <source>
        <dbReference type="ARBA" id="ARBA00022989"/>
    </source>
</evidence>
<feature type="transmembrane region" description="Helical" evidence="9">
    <location>
        <begin position="177"/>
        <end position="199"/>
    </location>
</feature>
<dbReference type="GeneID" id="93196733"/>
<evidence type="ECO:0000256" key="2">
    <source>
        <dbReference type="ARBA" id="ARBA00008038"/>
    </source>
</evidence>
<dbReference type="PANTHER" id="PTHR30433:SF2">
    <property type="entry name" value="MOTILITY PROTEIN A"/>
    <property type="match status" value="1"/>
</dbReference>
<feature type="transmembrane region" description="Helical" evidence="9">
    <location>
        <begin position="7"/>
        <end position="26"/>
    </location>
</feature>
<evidence type="ECO:0000313" key="15">
    <source>
        <dbReference type="Proteomes" id="UP000037997"/>
    </source>
</evidence>
<dbReference type="AlphaFoldDB" id="A0A0N1E4N7"/>
<keyword evidence="6" id="KW-0283">Flagellar rotation</keyword>
<protein>
    <submittedName>
        <fullName evidence="12">Flagellar motor protein MotP</fullName>
    </submittedName>
    <submittedName>
        <fullName evidence="13">Flagellar motor rotation protein MotA</fullName>
    </submittedName>
</protein>
<dbReference type="Pfam" id="PF01618">
    <property type="entry name" value="MotA_ExbB"/>
    <property type="match status" value="1"/>
</dbReference>
<evidence type="ECO:0000256" key="8">
    <source>
        <dbReference type="ARBA" id="ARBA00023136"/>
    </source>
</evidence>
<keyword evidence="12" id="KW-0282">Flagellum</keyword>
<dbReference type="GO" id="GO:0006935">
    <property type="term" value="P:chemotaxis"/>
    <property type="evidence" value="ECO:0007669"/>
    <property type="project" value="InterPro"/>
</dbReference>
<evidence type="ECO:0000313" key="12">
    <source>
        <dbReference type="EMBL" id="KPH56370.1"/>
    </source>
</evidence>